<dbReference type="Proteomes" id="UP000605897">
    <property type="component" value="Unassembled WGS sequence"/>
</dbReference>
<gene>
    <name evidence="1" type="ORF">GCM10017786_76080</name>
</gene>
<proteinExistence type="predicted"/>
<protein>
    <submittedName>
        <fullName evidence="1">Uncharacterized protein</fullName>
    </submittedName>
</protein>
<comment type="caution">
    <text evidence="1">The sequence shown here is derived from an EMBL/GenBank/DDBJ whole genome shotgun (WGS) entry which is preliminary data.</text>
</comment>
<keyword evidence="2" id="KW-1185">Reference proteome</keyword>
<organism evidence="1 2">
    <name type="scientific">Amycolatopsis deserti</name>
    <dbReference type="NCBI Taxonomy" id="185696"/>
    <lineage>
        <taxon>Bacteria</taxon>
        <taxon>Bacillati</taxon>
        <taxon>Actinomycetota</taxon>
        <taxon>Actinomycetes</taxon>
        <taxon>Pseudonocardiales</taxon>
        <taxon>Pseudonocardiaceae</taxon>
        <taxon>Amycolatopsis</taxon>
    </lineage>
</organism>
<evidence type="ECO:0000313" key="2">
    <source>
        <dbReference type="Proteomes" id="UP000605897"/>
    </source>
</evidence>
<evidence type="ECO:0000313" key="1">
    <source>
        <dbReference type="EMBL" id="GHF31086.1"/>
    </source>
</evidence>
<accession>A0ABQ3JI76</accession>
<name>A0ABQ3JI76_9PSEU</name>
<sequence>MDDWPMLIMTIDGLSSTASLAGVERGSEIRVVGVHWYAVGS</sequence>
<reference evidence="2" key="1">
    <citation type="journal article" date="2019" name="Int. J. Syst. Evol. Microbiol.">
        <title>The Global Catalogue of Microorganisms (GCM) 10K type strain sequencing project: providing services to taxonomists for standard genome sequencing and annotation.</title>
        <authorList>
            <consortium name="The Broad Institute Genomics Platform"/>
            <consortium name="The Broad Institute Genome Sequencing Center for Infectious Disease"/>
            <person name="Wu L."/>
            <person name="Ma J."/>
        </authorList>
    </citation>
    <scope>NUCLEOTIDE SEQUENCE [LARGE SCALE GENOMIC DNA]</scope>
    <source>
        <strain evidence="2">CGMCC 4.7677</strain>
    </source>
</reference>
<dbReference type="EMBL" id="BNAU01000021">
    <property type="protein sequence ID" value="GHF31086.1"/>
    <property type="molecule type" value="Genomic_DNA"/>
</dbReference>